<feature type="non-terminal residue" evidence="1">
    <location>
        <position position="1"/>
    </location>
</feature>
<evidence type="ECO:0000313" key="1">
    <source>
        <dbReference type="EMBL" id="EQD55184.1"/>
    </source>
</evidence>
<reference evidence="1" key="2">
    <citation type="journal article" date="2014" name="ISME J.">
        <title>Microbial stratification in low pH oxic and suboxic macroscopic growths along an acid mine drainage.</title>
        <authorList>
            <person name="Mendez-Garcia C."/>
            <person name="Mesa V."/>
            <person name="Sprenger R.R."/>
            <person name="Richter M."/>
            <person name="Diez M.S."/>
            <person name="Solano J."/>
            <person name="Bargiela R."/>
            <person name="Golyshina O.V."/>
            <person name="Manteca A."/>
            <person name="Ramos J.L."/>
            <person name="Gallego J.R."/>
            <person name="Llorente I."/>
            <person name="Martins Dos Santos V.A."/>
            <person name="Jensen O.N."/>
            <person name="Pelaez A.I."/>
            <person name="Sanchez J."/>
            <person name="Ferrer M."/>
        </authorList>
    </citation>
    <scope>NUCLEOTIDE SEQUENCE</scope>
</reference>
<organism evidence="1">
    <name type="scientific">mine drainage metagenome</name>
    <dbReference type="NCBI Taxonomy" id="410659"/>
    <lineage>
        <taxon>unclassified sequences</taxon>
        <taxon>metagenomes</taxon>
        <taxon>ecological metagenomes</taxon>
    </lineage>
</organism>
<feature type="non-terminal residue" evidence="1">
    <location>
        <position position="165"/>
    </location>
</feature>
<proteinExistence type="predicted"/>
<accession>T1BPL8</accession>
<comment type="caution">
    <text evidence="1">The sequence shown here is derived from an EMBL/GenBank/DDBJ whole genome shotgun (WGS) entry which is preliminary data.</text>
</comment>
<sequence length="165" mass="18290">GNSYVEAVYGQHGPPIELHPLRPDRIKVIPGTTGVPQAYDYTVNGKSRHIYVDPLNGKSEILHMKMFHPLNDWYGMSPIEAAACSIDQHNAVAGHNLALLQNGGRPSGALKLNTKSDRGYMTDEQRHNLRQDVINAYEGAKNAGRVLVLEGDFEWQEMGLSLKDL</sequence>
<dbReference type="EMBL" id="AUZX01008572">
    <property type="protein sequence ID" value="EQD55184.1"/>
    <property type="molecule type" value="Genomic_DNA"/>
</dbReference>
<reference evidence="1" key="1">
    <citation type="submission" date="2013-08" db="EMBL/GenBank/DDBJ databases">
        <authorList>
            <person name="Mendez C."/>
            <person name="Richter M."/>
            <person name="Ferrer M."/>
            <person name="Sanchez J."/>
        </authorList>
    </citation>
    <scope>NUCLEOTIDE SEQUENCE</scope>
</reference>
<dbReference type="InterPro" id="IPR006944">
    <property type="entry name" value="Phage/GTA_portal"/>
</dbReference>
<dbReference type="Pfam" id="PF04860">
    <property type="entry name" value="Phage_portal"/>
    <property type="match status" value="1"/>
</dbReference>
<dbReference type="AlphaFoldDB" id="T1BPL8"/>
<gene>
    <name evidence="1" type="ORF">B1A_11904</name>
</gene>
<name>T1BPL8_9ZZZZ</name>
<protein>
    <submittedName>
        <fullName evidence="1">Family phage portal protein</fullName>
    </submittedName>
</protein>